<organism evidence="1 2">
    <name type="scientific">Ilyodon furcidens</name>
    <name type="common">goldbreast splitfin</name>
    <dbReference type="NCBI Taxonomy" id="33524"/>
    <lineage>
        <taxon>Eukaryota</taxon>
        <taxon>Metazoa</taxon>
        <taxon>Chordata</taxon>
        <taxon>Craniata</taxon>
        <taxon>Vertebrata</taxon>
        <taxon>Euteleostomi</taxon>
        <taxon>Actinopterygii</taxon>
        <taxon>Neopterygii</taxon>
        <taxon>Teleostei</taxon>
        <taxon>Neoteleostei</taxon>
        <taxon>Acanthomorphata</taxon>
        <taxon>Ovalentaria</taxon>
        <taxon>Atherinomorphae</taxon>
        <taxon>Cyprinodontiformes</taxon>
        <taxon>Goodeidae</taxon>
        <taxon>Ilyodon</taxon>
    </lineage>
</organism>
<accession>A0ABV0TZH9</accession>
<sequence>MPNVTASMITVRPLLPLLPILHLLHKPPGTLMLTELLFNLKIIYLKLQLSSCPTFIKSCFIKSGVTGWRAHNILCSFILSDLHVILEPVAPTPSSDINSIGPSFRPVISSH</sequence>
<dbReference type="Proteomes" id="UP001482620">
    <property type="component" value="Unassembled WGS sequence"/>
</dbReference>
<dbReference type="EMBL" id="JAHRIQ010049547">
    <property type="protein sequence ID" value="MEQ2237710.1"/>
    <property type="molecule type" value="Genomic_DNA"/>
</dbReference>
<keyword evidence="2" id="KW-1185">Reference proteome</keyword>
<gene>
    <name evidence="1" type="ORF">ILYODFUR_025856</name>
</gene>
<evidence type="ECO:0000313" key="2">
    <source>
        <dbReference type="Proteomes" id="UP001482620"/>
    </source>
</evidence>
<proteinExistence type="predicted"/>
<reference evidence="1 2" key="1">
    <citation type="submission" date="2021-06" db="EMBL/GenBank/DDBJ databases">
        <authorList>
            <person name="Palmer J.M."/>
        </authorList>
    </citation>
    <scope>NUCLEOTIDE SEQUENCE [LARGE SCALE GENOMIC DNA]</scope>
    <source>
        <strain evidence="2">if_2019</strain>
        <tissue evidence="1">Muscle</tissue>
    </source>
</reference>
<name>A0ABV0TZH9_9TELE</name>
<comment type="caution">
    <text evidence="1">The sequence shown here is derived from an EMBL/GenBank/DDBJ whole genome shotgun (WGS) entry which is preliminary data.</text>
</comment>
<evidence type="ECO:0000313" key="1">
    <source>
        <dbReference type="EMBL" id="MEQ2237710.1"/>
    </source>
</evidence>
<protein>
    <submittedName>
        <fullName evidence="1">Uncharacterized protein</fullName>
    </submittedName>
</protein>